<dbReference type="AlphaFoldDB" id="B3MFH4"/>
<evidence type="ECO:0000259" key="3">
    <source>
        <dbReference type="Pfam" id="PF24985"/>
    </source>
</evidence>
<dbReference type="OMA" id="YYLHCTF"/>
<dbReference type="eggNOG" id="KOG0906">
    <property type="taxonomic scope" value="Eukaryota"/>
</dbReference>
<dbReference type="HOGENOM" id="CLU_1225935_0_0_1"/>
<keyword evidence="5" id="KW-1185">Reference proteome</keyword>
<sequence length="228" mass="26235">MAQFRSKKPVWLFLKLTEFLLSGGCCYMHYYCFMTEKIPHMFLLCGTYGGSSIMCFLAVIGVFYAEKPAMKYEAAFSAILGSMFLLTVFAQMHMATMNNFKQKHWAGFYECCRDNSLIALYAAAIFFIHCSFSLDLMLSHERLHVHPLRSQRPLRLYFLSPGMEAFLSRFKWFRGISSQILDSTQGSDESSAPESDSDDESHQTRVPSTRRRTTRVFEQDTSISAYVK</sequence>
<dbReference type="EMBL" id="CH902619">
    <property type="protein sequence ID" value="EDV36659.1"/>
    <property type="molecule type" value="Genomic_DNA"/>
</dbReference>
<feature type="transmembrane region" description="Helical" evidence="2">
    <location>
        <begin position="42"/>
        <end position="64"/>
    </location>
</feature>
<proteinExistence type="predicted"/>
<dbReference type="OrthoDB" id="7883363at2759"/>
<name>B3MFH4_DROAN</name>
<evidence type="ECO:0000256" key="1">
    <source>
        <dbReference type="SAM" id="MobiDB-lite"/>
    </source>
</evidence>
<evidence type="ECO:0000256" key="2">
    <source>
        <dbReference type="SAM" id="Phobius"/>
    </source>
</evidence>
<feature type="region of interest" description="Disordered" evidence="1">
    <location>
        <begin position="183"/>
        <end position="228"/>
    </location>
</feature>
<protein>
    <recommendedName>
        <fullName evidence="3">DUF7775 domain-containing protein</fullName>
    </recommendedName>
</protein>
<keyword evidence="2" id="KW-0812">Transmembrane</keyword>
<dbReference type="InterPro" id="IPR056677">
    <property type="entry name" value="DUF7775"/>
</dbReference>
<organism evidence="4 5">
    <name type="scientific">Drosophila ananassae</name>
    <name type="common">Fruit fly</name>
    <dbReference type="NCBI Taxonomy" id="7217"/>
    <lineage>
        <taxon>Eukaryota</taxon>
        <taxon>Metazoa</taxon>
        <taxon>Ecdysozoa</taxon>
        <taxon>Arthropoda</taxon>
        <taxon>Hexapoda</taxon>
        <taxon>Insecta</taxon>
        <taxon>Pterygota</taxon>
        <taxon>Neoptera</taxon>
        <taxon>Endopterygota</taxon>
        <taxon>Diptera</taxon>
        <taxon>Brachycera</taxon>
        <taxon>Muscomorpha</taxon>
        <taxon>Ephydroidea</taxon>
        <taxon>Drosophilidae</taxon>
        <taxon>Drosophila</taxon>
        <taxon>Sophophora</taxon>
    </lineage>
</organism>
<evidence type="ECO:0000313" key="4">
    <source>
        <dbReference type="EMBL" id="EDV36659.1"/>
    </source>
</evidence>
<dbReference type="GeneID" id="6495909"/>
<dbReference type="Pfam" id="PF24985">
    <property type="entry name" value="DUF7775"/>
    <property type="match status" value="1"/>
</dbReference>
<reference evidence="4 5" key="1">
    <citation type="journal article" date="2007" name="Nature">
        <title>Evolution of genes and genomes on the Drosophila phylogeny.</title>
        <authorList>
            <consortium name="Drosophila 12 Genomes Consortium"/>
            <person name="Clark A.G."/>
            <person name="Eisen M.B."/>
            <person name="Smith D.R."/>
            <person name="Bergman C.M."/>
            <person name="Oliver B."/>
            <person name="Markow T.A."/>
            <person name="Kaufman T.C."/>
            <person name="Kellis M."/>
            <person name="Gelbart W."/>
            <person name="Iyer V.N."/>
            <person name="Pollard D.A."/>
            <person name="Sackton T.B."/>
            <person name="Larracuente A.M."/>
            <person name="Singh N.D."/>
            <person name="Abad J.P."/>
            <person name="Abt D.N."/>
            <person name="Adryan B."/>
            <person name="Aguade M."/>
            <person name="Akashi H."/>
            <person name="Anderson W.W."/>
            <person name="Aquadro C.F."/>
            <person name="Ardell D.H."/>
            <person name="Arguello R."/>
            <person name="Artieri C.G."/>
            <person name="Barbash D.A."/>
            <person name="Barker D."/>
            <person name="Barsanti P."/>
            <person name="Batterham P."/>
            <person name="Batzoglou S."/>
            <person name="Begun D."/>
            <person name="Bhutkar A."/>
            <person name="Blanco E."/>
            <person name="Bosak S.A."/>
            <person name="Bradley R.K."/>
            <person name="Brand A.D."/>
            <person name="Brent M.R."/>
            <person name="Brooks A.N."/>
            <person name="Brown R.H."/>
            <person name="Butlin R.K."/>
            <person name="Caggese C."/>
            <person name="Calvi B.R."/>
            <person name="Bernardo de Carvalho A."/>
            <person name="Caspi A."/>
            <person name="Castrezana S."/>
            <person name="Celniker S.E."/>
            <person name="Chang J.L."/>
            <person name="Chapple C."/>
            <person name="Chatterji S."/>
            <person name="Chinwalla A."/>
            <person name="Civetta A."/>
            <person name="Clifton S.W."/>
            <person name="Comeron J.M."/>
            <person name="Costello J.C."/>
            <person name="Coyne J.A."/>
            <person name="Daub J."/>
            <person name="David R.G."/>
            <person name="Delcher A.L."/>
            <person name="Delehaunty K."/>
            <person name="Do C.B."/>
            <person name="Ebling H."/>
            <person name="Edwards K."/>
            <person name="Eickbush T."/>
            <person name="Evans J.D."/>
            <person name="Filipski A."/>
            <person name="Findeiss S."/>
            <person name="Freyhult E."/>
            <person name="Fulton L."/>
            <person name="Fulton R."/>
            <person name="Garcia A.C."/>
            <person name="Gardiner A."/>
            <person name="Garfield D.A."/>
            <person name="Garvin B.E."/>
            <person name="Gibson G."/>
            <person name="Gilbert D."/>
            <person name="Gnerre S."/>
            <person name="Godfrey J."/>
            <person name="Good R."/>
            <person name="Gotea V."/>
            <person name="Gravely B."/>
            <person name="Greenberg A.J."/>
            <person name="Griffiths-Jones S."/>
            <person name="Gross S."/>
            <person name="Guigo R."/>
            <person name="Gustafson E.A."/>
            <person name="Haerty W."/>
            <person name="Hahn M.W."/>
            <person name="Halligan D.L."/>
            <person name="Halpern A.L."/>
            <person name="Halter G.M."/>
            <person name="Han M.V."/>
            <person name="Heger A."/>
            <person name="Hillier L."/>
            <person name="Hinrichs A.S."/>
            <person name="Holmes I."/>
            <person name="Hoskins R.A."/>
            <person name="Hubisz M.J."/>
            <person name="Hultmark D."/>
            <person name="Huntley M.A."/>
            <person name="Jaffe D.B."/>
            <person name="Jagadeeshan S."/>
            <person name="Jeck W.R."/>
            <person name="Johnson J."/>
            <person name="Jones C.D."/>
            <person name="Jordan W.C."/>
            <person name="Karpen G.H."/>
            <person name="Kataoka E."/>
            <person name="Keightley P.D."/>
            <person name="Kheradpour P."/>
            <person name="Kirkness E.F."/>
            <person name="Koerich L.B."/>
            <person name="Kristiansen K."/>
            <person name="Kudrna D."/>
            <person name="Kulathinal R.J."/>
            <person name="Kumar S."/>
            <person name="Kwok R."/>
            <person name="Lander E."/>
            <person name="Langley C.H."/>
            <person name="Lapoint R."/>
            <person name="Lazzaro B.P."/>
            <person name="Lee S.J."/>
            <person name="Levesque L."/>
            <person name="Li R."/>
            <person name="Lin C.F."/>
            <person name="Lin M.F."/>
            <person name="Lindblad-Toh K."/>
            <person name="Llopart A."/>
            <person name="Long M."/>
            <person name="Low L."/>
            <person name="Lozovsky E."/>
            <person name="Lu J."/>
            <person name="Luo M."/>
            <person name="Machado C.A."/>
            <person name="Makalowski W."/>
            <person name="Marzo M."/>
            <person name="Matsuda M."/>
            <person name="Matzkin L."/>
            <person name="McAllister B."/>
            <person name="McBride C.S."/>
            <person name="McKernan B."/>
            <person name="McKernan K."/>
            <person name="Mendez-Lago M."/>
            <person name="Minx P."/>
            <person name="Mollenhauer M.U."/>
            <person name="Montooth K."/>
            <person name="Mount S.M."/>
            <person name="Mu X."/>
            <person name="Myers E."/>
            <person name="Negre B."/>
            <person name="Newfeld S."/>
            <person name="Nielsen R."/>
            <person name="Noor M.A."/>
            <person name="O'Grady P."/>
            <person name="Pachter L."/>
            <person name="Papaceit M."/>
            <person name="Parisi M.J."/>
            <person name="Parisi M."/>
            <person name="Parts L."/>
            <person name="Pedersen J.S."/>
            <person name="Pesole G."/>
            <person name="Phillippy A.M."/>
            <person name="Ponting C.P."/>
            <person name="Pop M."/>
            <person name="Porcelli D."/>
            <person name="Powell J.R."/>
            <person name="Prohaska S."/>
            <person name="Pruitt K."/>
            <person name="Puig M."/>
            <person name="Quesneville H."/>
            <person name="Ram K.R."/>
            <person name="Rand D."/>
            <person name="Rasmussen M.D."/>
            <person name="Reed L.K."/>
            <person name="Reenan R."/>
            <person name="Reily A."/>
            <person name="Remington K.A."/>
            <person name="Rieger T.T."/>
            <person name="Ritchie M.G."/>
            <person name="Robin C."/>
            <person name="Rogers Y.H."/>
            <person name="Rohde C."/>
            <person name="Rozas J."/>
            <person name="Rubenfield M.J."/>
            <person name="Ruiz A."/>
            <person name="Russo S."/>
            <person name="Salzberg S.L."/>
            <person name="Sanchez-Gracia A."/>
            <person name="Saranga D.J."/>
            <person name="Sato H."/>
            <person name="Schaeffer S.W."/>
            <person name="Schatz M.C."/>
            <person name="Schlenke T."/>
            <person name="Schwartz R."/>
            <person name="Segarra C."/>
            <person name="Singh R.S."/>
            <person name="Sirot L."/>
            <person name="Sirota M."/>
            <person name="Sisneros N.B."/>
            <person name="Smith C.D."/>
            <person name="Smith T.F."/>
            <person name="Spieth J."/>
            <person name="Stage D.E."/>
            <person name="Stark A."/>
            <person name="Stephan W."/>
            <person name="Strausberg R.L."/>
            <person name="Strempel S."/>
            <person name="Sturgill D."/>
            <person name="Sutton G."/>
            <person name="Sutton G.G."/>
            <person name="Tao W."/>
            <person name="Teichmann S."/>
            <person name="Tobari Y.N."/>
            <person name="Tomimura Y."/>
            <person name="Tsolas J.M."/>
            <person name="Valente V.L."/>
            <person name="Venter E."/>
            <person name="Venter J.C."/>
            <person name="Vicario S."/>
            <person name="Vieira F.G."/>
            <person name="Vilella A.J."/>
            <person name="Villasante A."/>
            <person name="Walenz B."/>
            <person name="Wang J."/>
            <person name="Wasserman M."/>
            <person name="Watts T."/>
            <person name="Wilson D."/>
            <person name="Wilson R.K."/>
            <person name="Wing R.A."/>
            <person name="Wolfner M.F."/>
            <person name="Wong A."/>
            <person name="Wong G.K."/>
            <person name="Wu C.I."/>
            <person name="Wu G."/>
            <person name="Yamamoto D."/>
            <person name="Yang H.P."/>
            <person name="Yang S.P."/>
            <person name="Yorke J.A."/>
            <person name="Yoshida K."/>
            <person name="Zdobnov E."/>
            <person name="Zhang P."/>
            <person name="Zhang Y."/>
            <person name="Zimin A.V."/>
            <person name="Baldwin J."/>
            <person name="Abdouelleil A."/>
            <person name="Abdulkadir J."/>
            <person name="Abebe A."/>
            <person name="Abera B."/>
            <person name="Abreu J."/>
            <person name="Acer S.C."/>
            <person name="Aftuck L."/>
            <person name="Alexander A."/>
            <person name="An P."/>
            <person name="Anderson E."/>
            <person name="Anderson S."/>
            <person name="Arachi H."/>
            <person name="Azer M."/>
            <person name="Bachantsang P."/>
            <person name="Barry A."/>
            <person name="Bayul T."/>
            <person name="Berlin A."/>
            <person name="Bessette D."/>
            <person name="Bloom T."/>
            <person name="Blye J."/>
            <person name="Boguslavskiy L."/>
            <person name="Bonnet C."/>
            <person name="Boukhgalter B."/>
            <person name="Bourzgui I."/>
            <person name="Brown A."/>
            <person name="Cahill P."/>
            <person name="Channer S."/>
            <person name="Cheshatsang Y."/>
            <person name="Chuda L."/>
            <person name="Citroen M."/>
            <person name="Collymore A."/>
            <person name="Cooke P."/>
            <person name="Costello M."/>
            <person name="D'Aco K."/>
            <person name="Daza R."/>
            <person name="De Haan G."/>
            <person name="DeGray S."/>
            <person name="DeMaso C."/>
            <person name="Dhargay N."/>
            <person name="Dooley K."/>
            <person name="Dooley E."/>
            <person name="Doricent M."/>
            <person name="Dorje P."/>
            <person name="Dorjee K."/>
            <person name="Dupes A."/>
            <person name="Elong R."/>
            <person name="Falk J."/>
            <person name="Farina A."/>
            <person name="Faro S."/>
            <person name="Ferguson D."/>
            <person name="Fisher S."/>
            <person name="Foley C.D."/>
            <person name="Franke A."/>
            <person name="Friedrich D."/>
            <person name="Gadbois L."/>
            <person name="Gearin G."/>
            <person name="Gearin C.R."/>
            <person name="Giannoukos G."/>
            <person name="Goode T."/>
            <person name="Graham J."/>
            <person name="Grandbois E."/>
            <person name="Grewal S."/>
            <person name="Gyaltsen K."/>
            <person name="Hafez N."/>
            <person name="Hagos B."/>
            <person name="Hall J."/>
            <person name="Henson C."/>
            <person name="Hollinger A."/>
            <person name="Honan T."/>
            <person name="Huard M.D."/>
            <person name="Hughes L."/>
            <person name="Hurhula B."/>
            <person name="Husby M.E."/>
            <person name="Kamat A."/>
            <person name="Kanga B."/>
            <person name="Kashin S."/>
            <person name="Khazanovich D."/>
            <person name="Kisner P."/>
            <person name="Lance K."/>
            <person name="Lara M."/>
            <person name="Lee W."/>
            <person name="Lennon N."/>
            <person name="Letendre F."/>
            <person name="LeVine R."/>
            <person name="Lipovsky A."/>
            <person name="Liu X."/>
            <person name="Liu J."/>
            <person name="Liu S."/>
            <person name="Lokyitsang T."/>
            <person name="Lokyitsang Y."/>
            <person name="Lubonja R."/>
            <person name="Lui A."/>
            <person name="MacDonald P."/>
            <person name="Magnisalis V."/>
            <person name="Maru K."/>
            <person name="Matthews C."/>
            <person name="McCusker W."/>
            <person name="McDonough S."/>
            <person name="Mehta T."/>
            <person name="Meldrim J."/>
            <person name="Meneus L."/>
            <person name="Mihai O."/>
            <person name="Mihalev A."/>
            <person name="Mihova T."/>
            <person name="Mittelman R."/>
            <person name="Mlenga V."/>
            <person name="Montmayeur A."/>
            <person name="Mulrain L."/>
            <person name="Navidi A."/>
            <person name="Naylor J."/>
            <person name="Negash T."/>
            <person name="Nguyen T."/>
            <person name="Nguyen N."/>
            <person name="Nicol R."/>
            <person name="Norbu C."/>
            <person name="Norbu N."/>
            <person name="Novod N."/>
            <person name="O'Neill B."/>
            <person name="Osman S."/>
            <person name="Markiewicz E."/>
            <person name="Oyono O.L."/>
            <person name="Patti C."/>
            <person name="Phunkhang P."/>
            <person name="Pierre F."/>
            <person name="Priest M."/>
            <person name="Raghuraman S."/>
            <person name="Rege F."/>
            <person name="Reyes R."/>
            <person name="Rise C."/>
            <person name="Rogov P."/>
            <person name="Ross K."/>
            <person name="Ryan E."/>
            <person name="Settipalli S."/>
            <person name="Shea T."/>
            <person name="Sherpa N."/>
            <person name="Shi L."/>
            <person name="Shih D."/>
            <person name="Sparrow T."/>
            <person name="Spaulding J."/>
            <person name="Stalker J."/>
            <person name="Stange-Thomann N."/>
            <person name="Stavropoulos S."/>
            <person name="Stone C."/>
            <person name="Strader C."/>
            <person name="Tesfaye S."/>
            <person name="Thomson T."/>
            <person name="Thoulutsang Y."/>
            <person name="Thoulutsang D."/>
            <person name="Topham K."/>
            <person name="Topping I."/>
            <person name="Tsamla T."/>
            <person name="Vassiliev H."/>
            <person name="Vo A."/>
            <person name="Wangchuk T."/>
            <person name="Wangdi T."/>
            <person name="Weiand M."/>
            <person name="Wilkinson J."/>
            <person name="Wilson A."/>
            <person name="Yadav S."/>
            <person name="Young G."/>
            <person name="Yu Q."/>
            <person name="Zembek L."/>
            <person name="Zhong D."/>
            <person name="Zimmer A."/>
            <person name="Zwirko Z."/>
            <person name="Jaffe D.B."/>
            <person name="Alvarez P."/>
            <person name="Brockman W."/>
            <person name="Butler J."/>
            <person name="Chin C."/>
            <person name="Gnerre S."/>
            <person name="Grabherr M."/>
            <person name="Kleber M."/>
            <person name="Mauceli E."/>
            <person name="MacCallum I."/>
        </authorList>
    </citation>
    <scope>NUCLEOTIDE SEQUENCE [LARGE SCALE GENOMIC DNA]</scope>
    <source>
        <strain evidence="5">Tucson 14024-0371.13</strain>
    </source>
</reference>
<dbReference type="STRING" id="7217.B3MFH4"/>
<dbReference type="InParanoid" id="B3MFH4"/>
<feature type="transmembrane region" description="Helical" evidence="2">
    <location>
        <begin position="76"/>
        <end position="95"/>
    </location>
</feature>
<feature type="compositionally biased region" description="Polar residues" evidence="1">
    <location>
        <begin position="219"/>
        <end position="228"/>
    </location>
</feature>
<dbReference type="Proteomes" id="UP000007801">
    <property type="component" value="Unassembled WGS sequence"/>
</dbReference>
<gene>
    <name evidence="4" type="primary">Dana\GF13066</name>
    <name evidence="4" type="synonym">dana_GLEANR_13080</name>
    <name evidence="4" type="ORF">GF13066</name>
</gene>
<accession>B3MFH4</accession>
<feature type="transmembrane region" description="Helical" evidence="2">
    <location>
        <begin position="116"/>
        <end position="134"/>
    </location>
</feature>
<feature type="transmembrane region" description="Helical" evidence="2">
    <location>
        <begin position="12"/>
        <end position="30"/>
    </location>
</feature>
<keyword evidence="2" id="KW-1133">Transmembrane helix</keyword>
<feature type="domain" description="DUF7775" evidence="3">
    <location>
        <begin position="8"/>
        <end position="139"/>
    </location>
</feature>
<evidence type="ECO:0000313" key="5">
    <source>
        <dbReference type="Proteomes" id="UP000007801"/>
    </source>
</evidence>
<keyword evidence="2" id="KW-0472">Membrane</keyword>
<dbReference type="PhylomeDB" id="B3MFH4"/>
<dbReference type="PANTHER" id="PTHR41152">
    <property type="entry name" value="AT26438P-RELATED"/>
    <property type="match status" value="1"/>
</dbReference>
<dbReference type="KEGG" id="dan:6495909"/>
<dbReference type="PANTHER" id="PTHR41152:SF8">
    <property type="entry name" value="AT26438P-RELATED"/>
    <property type="match status" value="1"/>
</dbReference>